<sequence>MGTSRCDVGGHCKSSVVPPFLLMLLLLLLTVEVHVSEGDGMVERHNDTYGYTYSIFGYALADQTDYQVVSVTGACECRRWCQVSTECHSVSVVKVAGVGVECRVSNRPVHLTDINDRPRLNKTHQAMHFLSAASWSNGEVNEGEVEVMGRVYYLPDETSQWSLKSWGCNMAVLRSSQLTLKLFHYLPASTPINVDLSRESEGDLPIWSIEKDPLNFIDTDHSTSSLVYDITDYRHKYFHLYYDTEGSYTFVGSDGKEKERTLCEKNPFNLID</sequence>
<comment type="caution">
    <text evidence="2">The sequence shown here is derived from an EMBL/GenBank/DDBJ whole genome shotgun (WGS) entry which is preliminary data.</text>
</comment>
<dbReference type="Proteomes" id="UP001292094">
    <property type="component" value="Unassembled WGS sequence"/>
</dbReference>
<reference evidence="2" key="1">
    <citation type="submission" date="2023-11" db="EMBL/GenBank/DDBJ databases">
        <title>Genome assemblies of two species of porcelain crab, Petrolisthes cinctipes and Petrolisthes manimaculis (Anomura: Porcellanidae).</title>
        <authorList>
            <person name="Angst P."/>
        </authorList>
    </citation>
    <scope>NUCLEOTIDE SEQUENCE</scope>
    <source>
        <strain evidence="2">PB745_02</strain>
        <tissue evidence="2">Gill</tissue>
    </source>
</reference>
<protein>
    <submittedName>
        <fullName evidence="2">Uncharacterized protein</fullName>
    </submittedName>
</protein>
<dbReference type="AlphaFoldDB" id="A0AAE1PUK5"/>
<evidence type="ECO:0000313" key="2">
    <source>
        <dbReference type="EMBL" id="KAK4315031.1"/>
    </source>
</evidence>
<keyword evidence="1" id="KW-0732">Signal</keyword>
<feature type="signal peptide" evidence="1">
    <location>
        <begin position="1"/>
        <end position="38"/>
    </location>
</feature>
<evidence type="ECO:0000313" key="3">
    <source>
        <dbReference type="Proteomes" id="UP001292094"/>
    </source>
</evidence>
<gene>
    <name evidence="2" type="ORF">Pmani_013722</name>
</gene>
<evidence type="ECO:0000256" key="1">
    <source>
        <dbReference type="SAM" id="SignalP"/>
    </source>
</evidence>
<feature type="chain" id="PRO_5042071008" evidence="1">
    <location>
        <begin position="39"/>
        <end position="272"/>
    </location>
</feature>
<keyword evidence="3" id="KW-1185">Reference proteome</keyword>
<organism evidence="2 3">
    <name type="scientific">Petrolisthes manimaculis</name>
    <dbReference type="NCBI Taxonomy" id="1843537"/>
    <lineage>
        <taxon>Eukaryota</taxon>
        <taxon>Metazoa</taxon>
        <taxon>Ecdysozoa</taxon>
        <taxon>Arthropoda</taxon>
        <taxon>Crustacea</taxon>
        <taxon>Multicrustacea</taxon>
        <taxon>Malacostraca</taxon>
        <taxon>Eumalacostraca</taxon>
        <taxon>Eucarida</taxon>
        <taxon>Decapoda</taxon>
        <taxon>Pleocyemata</taxon>
        <taxon>Anomura</taxon>
        <taxon>Galatheoidea</taxon>
        <taxon>Porcellanidae</taxon>
        <taxon>Petrolisthes</taxon>
    </lineage>
</organism>
<dbReference type="EMBL" id="JAWZYT010001159">
    <property type="protein sequence ID" value="KAK4315031.1"/>
    <property type="molecule type" value="Genomic_DNA"/>
</dbReference>
<accession>A0AAE1PUK5</accession>
<proteinExistence type="predicted"/>
<name>A0AAE1PUK5_9EUCA</name>